<evidence type="ECO:0000313" key="2">
    <source>
        <dbReference type="EMBL" id="MBW0475810.1"/>
    </source>
</evidence>
<accession>A0A9Q3GR15</accession>
<comment type="caution">
    <text evidence="2">The sequence shown here is derived from an EMBL/GenBank/DDBJ whole genome shotgun (WGS) entry which is preliminary data.</text>
</comment>
<name>A0A9Q3GR15_9BASI</name>
<keyword evidence="3" id="KW-1185">Reference proteome</keyword>
<evidence type="ECO:0000313" key="3">
    <source>
        <dbReference type="Proteomes" id="UP000765509"/>
    </source>
</evidence>
<organism evidence="2 3">
    <name type="scientific">Austropuccinia psidii MF-1</name>
    <dbReference type="NCBI Taxonomy" id="1389203"/>
    <lineage>
        <taxon>Eukaryota</taxon>
        <taxon>Fungi</taxon>
        <taxon>Dikarya</taxon>
        <taxon>Basidiomycota</taxon>
        <taxon>Pucciniomycotina</taxon>
        <taxon>Pucciniomycetes</taxon>
        <taxon>Pucciniales</taxon>
        <taxon>Sphaerophragmiaceae</taxon>
        <taxon>Austropuccinia</taxon>
    </lineage>
</organism>
<proteinExistence type="predicted"/>
<dbReference type="EMBL" id="AVOT02004244">
    <property type="protein sequence ID" value="MBW0475810.1"/>
    <property type="molecule type" value="Genomic_DNA"/>
</dbReference>
<sequence>MDISTEISLAEFPAIVTEISQVPESEEVERIFVLLSSNGSPASGSGMIPETPDMDSTGRSAGREREDEGVEDEEYKGQKASPSLKVQF</sequence>
<dbReference type="Proteomes" id="UP000765509">
    <property type="component" value="Unassembled WGS sequence"/>
</dbReference>
<dbReference type="AlphaFoldDB" id="A0A9Q3GR15"/>
<reference evidence="2" key="1">
    <citation type="submission" date="2021-03" db="EMBL/GenBank/DDBJ databases">
        <title>Draft genome sequence of rust myrtle Austropuccinia psidii MF-1, a brazilian biotype.</title>
        <authorList>
            <person name="Quecine M.C."/>
            <person name="Pachon D.M.R."/>
            <person name="Bonatelli M.L."/>
            <person name="Correr F.H."/>
            <person name="Franceschini L.M."/>
            <person name="Leite T.F."/>
            <person name="Margarido G.R.A."/>
            <person name="Almeida C.A."/>
            <person name="Ferrarezi J.A."/>
            <person name="Labate C.A."/>
        </authorList>
    </citation>
    <scope>NUCLEOTIDE SEQUENCE</scope>
    <source>
        <strain evidence="2">MF-1</strain>
    </source>
</reference>
<gene>
    <name evidence="2" type="ORF">O181_015525</name>
</gene>
<protein>
    <submittedName>
        <fullName evidence="2">Uncharacterized protein</fullName>
    </submittedName>
</protein>
<feature type="region of interest" description="Disordered" evidence="1">
    <location>
        <begin position="37"/>
        <end position="88"/>
    </location>
</feature>
<evidence type="ECO:0000256" key="1">
    <source>
        <dbReference type="SAM" id="MobiDB-lite"/>
    </source>
</evidence>